<dbReference type="AlphaFoldDB" id="A0A318YTJ8"/>
<dbReference type="InterPro" id="IPR007219">
    <property type="entry name" value="XnlR_reg_dom"/>
</dbReference>
<dbReference type="Proteomes" id="UP000247647">
    <property type="component" value="Unassembled WGS sequence"/>
</dbReference>
<dbReference type="GO" id="GO:0005634">
    <property type="term" value="C:nucleus"/>
    <property type="evidence" value="ECO:0007669"/>
    <property type="project" value="UniProtKB-SubCell"/>
</dbReference>
<keyword evidence="3" id="KW-0862">Zinc</keyword>
<accession>A0A318YTJ8</accession>
<reference evidence="10" key="1">
    <citation type="submission" date="2016-12" db="EMBL/GenBank/DDBJ databases">
        <title>The genomes of Aspergillus section Nigri reveals drivers in fungal speciation.</title>
        <authorList>
            <consortium name="DOE Joint Genome Institute"/>
            <person name="Vesth T.C."/>
            <person name="Nybo J."/>
            <person name="Theobald S."/>
            <person name="Brandl J."/>
            <person name="Frisvad J.C."/>
            <person name="Nielsen K.F."/>
            <person name="Lyhne E.K."/>
            <person name="Kogle M.E."/>
            <person name="Kuo A."/>
            <person name="Riley R."/>
            <person name="Clum A."/>
            <person name="Nolan M."/>
            <person name="Lipzen A."/>
            <person name="Salamov A."/>
            <person name="Henrissat B."/>
            <person name="Wiebenga A."/>
            <person name="De Vries R.P."/>
            <person name="Grigoriev I.V."/>
            <person name="Mortensen U.H."/>
            <person name="Andersen M.R."/>
            <person name="Baker S.E."/>
        </authorList>
    </citation>
    <scope>NUCLEOTIDE SEQUENCE [LARGE SCALE GENOMIC DNA]</scope>
    <source>
        <strain evidence="10">CBS 115656</strain>
    </source>
</reference>
<dbReference type="SMART" id="SM00066">
    <property type="entry name" value="GAL4"/>
    <property type="match status" value="1"/>
</dbReference>
<evidence type="ECO:0000259" key="9">
    <source>
        <dbReference type="PROSITE" id="PS50048"/>
    </source>
</evidence>
<dbReference type="InterPro" id="IPR052202">
    <property type="entry name" value="Yeast_MetPath_Reg"/>
</dbReference>
<keyword evidence="11" id="KW-1185">Reference proteome</keyword>
<dbReference type="CDD" id="cd00067">
    <property type="entry name" value="GAL4"/>
    <property type="match status" value="1"/>
</dbReference>
<proteinExistence type="predicted"/>
<dbReference type="GO" id="GO:0006351">
    <property type="term" value="P:DNA-templated transcription"/>
    <property type="evidence" value="ECO:0007669"/>
    <property type="project" value="InterPro"/>
</dbReference>
<evidence type="ECO:0000256" key="8">
    <source>
        <dbReference type="SAM" id="MobiDB-lite"/>
    </source>
</evidence>
<feature type="region of interest" description="Disordered" evidence="8">
    <location>
        <begin position="184"/>
        <end position="209"/>
    </location>
</feature>
<dbReference type="GO" id="GO:0045944">
    <property type="term" value="P:positive regulation of transcription by RNA polymerase II"/>
    <property type="evidence" value="ECO:0007669"/>
    <property type="project" value="TreeGrafter"/>
</dbReference>
<organism evidence="10 11">
    <name type="scientific">Aspergillus neoniger (strain CBS 115656)</name>
    <dbReference type="NCBI Taxonomy" id="1448310"/>
    <lineage>
        <taxon>Eukaryota</taxon>
        <taxon>Fungi</taxon>
        <taxon>Dikarya</taxon>
        <taxon>Ascomycota</taxon>
        <taxon>Pezizomycotina</taxon>
        <taxon>Eurotiomycetes</taxon>
        <taxon>Eurotiomycetidae</taxon>
        <taxon>Eurotiales</taxon>
        <taxon>Aspergillaceae</taxon>
        <taxon>Aspergillus</taxon>
        <taxon>Aspergillus subgen. Circumdati</taxon>
    </lineage>
</organism>
<evidence type="ECO:0000256" key="7">
    <source>
        <dbReference type="ARBA" id="ARBA00023242"/>
    </source>
</evidence>
<dbReference type="Pfam" id="PF04082">
    <property type="entry name" value="Fungal_trans"/>
    <property type="match status" value="1"/>
</dbReference>
<dbReference type="InterPro" id="IPR001138">
    <property type="entry name" value="Zn2Cys6_DnaBD"/>
</dbReference>
<evidence type="ECO:0000256" key="5">
    <source>
        <dbReference type="ARBA" id="ARBA00023125"/>
    </source>
</evidence>
<dbReference type="CDD" id="cd12148">
    <property type="entry name" value="fungal_TF_MHR"/>
    <property type="match status" value="1"/>
</dbReference>
<comment type="subcellular location">
    <subcellularLocation>
        <location evidence="1">Nucleus</location>
    </subcellularLocation>
</comment>
<dbReference type="RefSeq" id="XP_025482785.1">
    <property type="nucleotide sequence ID" value="XM_025625847.1"/>
</dbReference>
<dbReference type="PANTHER" id="PTHR47782">
    <property type="entry name" value="ZN(II)2CYS6 TRANSCRIPTION FACTOR (EUROFUNG)-RELATED"/>
    <property type="match status" value="1"/>
</dbReference>
<dbReference type="SMART" id="SM00906">
    <property type="entry name" value="Fungal_trans"/>
    <property type="match status" value="1"/>
</dbReference>
<dbReference type="GO" id="GO:0000981">
    <property type="term" value="F:DNA-binding transcription factor activity, RNA polymerase II-specific"/>
    <property type="evidence" value="ECO:0007669"/>
    <property type="project" value="InterPro"/>
</dbReference>
<dbReference type="PROSITE" id="PS50048">
    <property type="entry name" value="ZN2_CY6_FUNGAL_2"/>
    <property type="match status" value="1"/>
</dbReference>
<dbReference type="GO" id="GO:0043565">
    <property type="term" value="F:sequence-specific DNA binding"/>
    <property type="evidence" value="ECO:0007669"/>
    <property type="project" value="TreeGrafter"/>
</dbReference>
<feature type="compositionally biased region" description="Polar residues" evidence="8">
    <location>
        <begin position="187"/>
        <end position="203"/>
    </location>
</feature>
<evidence type="ECO:0000256" key="4">
    <source>
        <dbReference type="ARBA" id="ARBA00023015"/>
    </source>
</evidence>
<evidence type="ECO:0000256" key="2">
    <source>
        <dbReference type="ARBA" id="ARBA00022723"/>
    </source>
</evidence>
<dbReference type="GeneID" id="37128303"/>
<protein>
    <submittedName>
        <fullName evidence="10">Zn(II)2Cys6 transcription factor</fullName>
    </submittedName>
</protein>
<evidence type="ECO:0000256" key="6">
    <source>
        <dbReference type="ARBA" id="ARBA00023163"/>
    </source>
</evidence>
<dbReference type="Pfam" id="PF00172">
    <property type="entry name" value="Zn_clus"/>
    <property type="match status" value="1"/>
</dbReference>
<keyword evidence="2" id="KW-0479">Metal-binding</keyword>
<evidence type="ECO:0000256" key="1">
    <source>
        <dbReference type="ARBA" id="ARBA00004123"/>
    </source>
</evidence>
<dbReference type="CDD" id="cd14653">
    <property type="entry name" value="ZIP_Gal4p-like"/>
    <property type="match status" value="1"/>
</dbReference>
<keyword evidence="5" id="KW-0238">DNA-binding</keyword>
<dbReference type="InterPro" id="IPR036864">
    <property type="entry name" value="Zn2-C6_fun-type_DNA-bd_sf"/>
</dbReference>
<dbReference type="EMBL" id="KZ821450">
    <property type="protein sequence ID" value="PYH37307.1"/>
    <property type="molecule type" value="Genomic_DNA"/>
</dbReference>
<dbReference type="GO" id="GO:0008270">
    <property type="term" value="F:zinc ion binding"/>
    <property type="evidence" value="ECO:0007669"/>
    <property type="project" value="InterPro"/>
</dbReference>
<keyword evidence="7" id="KW-0539">Nucleus</keyword>
<evidence type="ECO:0000256" key="3">
    <source>
        <dbReference type="ARBA" id="ARBA00022833"/>
    </source>
</evidence>
<feature type="domain" description="Zn(2)-C6 fungal-type" evidence="9">
    <location>
        <begin position="101"/>
        <end position="131"/>
    </location>
</feature>
<sequence length="804" mass="89889">MSETKSHAVTDFDRPHAGPDGLDDTHTFVAQDLACLQVVFICSADAGCEGLDEDFVVFEVARDFVADDLALGRAAEDISERVLPARHARRRMAPRGRIMTACARCQKRKIRCDGVTPVCGGCQRAHVDCVEGVSVRDISRNYVDELEARIEWLESIIREHLPNIDLHKPDEPEGRVPLDRHRGSVCRGSNPSTAPEAHTSQIGNDKDDWGPARDIMDQLGLVSINAEADLRYLGPSSGLFFTRFVLTGLGRRAGLAQESVPPSGGTNFIPAELLDIQPKGLPSDLKQALWLTQAYFQAVHGQFPFLHRPSHLDLLQKAYNGIELLPPIDQFQLYMVLAIGATIRSQQVKILLSAEGYCASAIVHLDTIFQKSSVRGVQCMLLLQMYTFHNPSSAISLWTLHYHCLAHVLELGLHRNVRGSAFTEFDQEMRTRVFWCVYTMDRYLCTSLGRTIGIMDEQCDLRISRLPHDINDEDLEPDQPIPNQPSTPGITDMSSAIHLFKLARFIAEIKCVLYCIDRKHTPYTQPTITDPNHWQQDILHRLRQWKATIPQHYPQSPSYYLNSLLEIRYYELVMLVVRPSPLFPYPSKTLIKLCFDSALECTRLYRQLYMTSMLHYNRTIVQSLFLCTITIFYCIWAPNGLEEEKTTLETVLPALKSASDIPSATGECWLEVKRTRNVLDCITRATVGRFSRRLGQSSASIPSGSNGTLHNNINSQGVSIMDLPTTTLNDGSCTDGITGNGNAGPVSVDPYYVPAQQPDATPELLSFFMDPQPESAMELLDFSWDVFGGVDDAMQEIIAGASAE</sequence>
<keyword evidence="4" id="KW-0805">Transcription regulation</keyword>
<dbReference type="PANTHER" id="PTHR47782:SF1">
    <property type="entry name" value="PYRIMIDINE PATHWAY REGULATORY PROTEIN 1"/>
    <property type="match status" value="1"/>
</dbReference>
<gene>
    <name evidence="10" type="ORF">BO87DRAFT_404390</name>
</gene>
<dbReference type="SUPFAM" id="SSF57701">
    <property type="entry name" value="Zn2/Cys6 DNA-binding domain"/>
    <property type="match status" value="1"/>
</dbReference>
<name>A0A318YTJ8_ASPNB</name>
<evidence type="ECO:0000313" key="10">
    <source>
        <dbReference type="EMBL" id="PYH37307.1"/>
    </source>
</evidence>
<dbReference type="OrthoDB" id="189997at2759"/>
<evidence type="ECO:0000313" key="11">
    <source>
        <dbReference type="Proteomes" id="UP000247647"/>
    </source>
</evidence>
<keyword evidence="6" id="KW-0804">Transcription</keyword>
<dbReference type="Gene3D" id="4.10.240.10">
    <property type="entry name" value="Zn(2)-C6 fungal-type DNA-binding domain"/>
    <property type="match status" value="1"/>
</dbReference>